<keyword evidence="3" id="KW-0547">Nucleotide-binding</keyword>
<dbReference type="GO" id="GO:0016887">
    <property type="term" value="F:ATP hydrolysis activity"/>
    <property type="evidence" value="ECO:0007669"/>
    <property type="project" value="InterPro"/>
</dbReference>
<evidence type="ECO:0000259" key="9">
    <source>
        <dbReference type="PROSITE" id="PS50929"/>
    </source>
</evidence>
<evidence type="ECO:0000256" key="5">
    <source>
        <dbReference type="ARBA" id="ARBA00022989"/>
    </source>
</evidence>
<dbReference type="GO" id="GO:0005886">
    <property type="term" value="C:plasma membrane"/>
    <property type="evidence" value="ECO:0007669"/>
    <property type="project" value="UniProtKB-SubCell"/>
</dbReference>
<comment type="caution">
    <text evidence="10">The sequence shown here is derived from an EMBL/GenBank/DDBJ whole genome shotgun (WGS) entry which is preliminary data.</text>
</comment>
<keyword evidence="6 7" id="KW-0472">Membrane</keyword>
<feature type="transmembrane region" description="Helical" evidence="7">
    <location>
        <begin position="35"/>
        <end position="54"/>
    </location>
</feature>
<feature type="transmembrane region" description="Helical" evidence="7">
    <location>
        <begin position="285"/>
        <end position="304"/>
    </location>
</feature>
<dbReference type="Gene3D" id="1.20.1560.10">
    <property type="entry name" value="ABC transporter type 1, transmembrane domain"/>
    <property type="match status" value="1"/>
</dbReference>
<evidence type="ECO:0000256" key="3">
    <source>
        <dbReference type="ARBA" id="ARBA00022741"/>
    </source>
</evidence>
<dbReference type="InterPro" id="IPR011527">
    <property type="entry name" value="ABC1_TM_dom"/>
</dbReference>
<dbReference type="PANTHER" id="PTHR24221">
    <property type="entry name" value="ATP-BINDING CASSETTE SUB-FAMILY B"/>
    <property type="match status" value="1"/>
</dbReference>
<feature type="transmembrane region" description="Helical" evidence="7">
    <location>
        <begin position="253"/>
        <end position="279"/>
    </location>
</feature>
<evidence type="ECO:0000313" key="10">
    <source>
        <dbReference type="EMBL" id="POF64039.1"/>
    </source>
</evidence>
<dbReference type="Gene3D" id="3.40.50.300">
    <property type="entry name" value="P-loop containing nucleotide triphosphate hydrolases"/>
    <property type="match status" value="1"/>
</dbReference>
<dbReference type="NCBIfam" id="TIGR02868">
    <property type="entry name" value="CydC"/>
    <property type="match status" value="1"/>
</dbReference>
<dbReference type="PANTHER" id="PTHR24221:SF653">
    <property type="entry name" value="TRANSPORT ATP-BINDING PROTEIN CYDC"/>
    <property type="match status" value="1"/>
</dbReference>
<dbReference type="EMBL" id="POTC01000002">
    <property type="protein sequence ID" value="POF64039.1"/>
    <property type="molecule type" value="Genomic_DNA"/>
</dbReference>
<reference evidence="10 11" key="1">
    <citation type="submission" date="2018-01" db="EMBL/GenBank/DDBJ databases">
        <title>Draft Genome Sequence of Komagataeibacter maltaceti LMG 1529, a Vinegar Producing Acetic Acid Bacterium Isolated from Malt Vinegar Brewery Acetifiers.</title>
        <authorList>
            <person name="Zhang Q."/>
            <person name="Hollensteiner J."/>
            <person name="Poehlein A."/>
            <person name="Daniel R."/>
        </authorList>
    </citation>
    <scope>NUCLEOTIDE SEQUENCE [LARGE SCALE GENOMIC DNA]</scope>
    <source>
        <strain evidence="10 11">LMG 1529</strain>
    </source>
</reference>
<dbReference type="SUPFAM" id="SSF52540">
    <property type="entry name" value="P-loop containing nucleoside triphosphate hydrolases"/>
    <property type="match status" value="1"/>
</dbReference>
<proteinExistence type="predicted"/>
<dbReference type="GO" id="GO:0005524">
    <property type="term" value="F:ATP binding"/>
    <property type="evidence" value="ECO:0007669"/>
    <property type="project" value="UniProtKB-KW"/>
</dbReference>
<feature type="transmembrane region" description="Helical" evidence="7">
    <location>
        <begin position="143"/>
        <end position="165"/>
    </location>
</feature>
<dbReference type="PROSITE" id="PS50929">
    <property type="entry name" value="ABC_TM1F"/>
    <property type="match status" value="1"/>
</dbReference>
<gene>
    <name evidence="10" type="ORF">KMAL_03050</name>
</gene>
<dbReference type="GO" id="GO:0034775">
    <property type="term" value="P:glutathione transmembrane transport"/>
    <property type="evidence" value="ECO:0007669"/>
    <property type="project" value="InterPro"/>
</dbReference>
<feature type="transmembrane region" description="Helical" evidence="7">
    <location>
        <begin position="61"/>
        <end position="85"/>
    </location>
</feature>
<dbReference type="SMART" id="SM00382">
    <property type="entry name" value="AAA"/>
    <property type="match status" value="1"/>
</dbReference>
<dbReference type="InterPro" id="IPR003439">
    <property type="entry name" value="ABC_transporter-like_ATP-bd"/>
</dbReference>
<dbReference type="InterPro" id="IPR003593">
    <property type="entry name" value="AAA+_ATPase"/>
</dbReference>
<evidence type="ECO:0000256" key="2">
    <source>
        <dbReference type="ARBA" id="ARBA00022692"/>
    </source>
</evidence>
<name>A0A2S3W599_9PROT</name>
<feature type="domain" description="ABC transporter" evidence="8">
    <location>
        <begin position="348"/>
        <end position="574"/>
    </location>
</feature>
<dbReference type="InterPro" id="IPR027417">
    <property type="entry name" value="P-loop_NTPase"/>
</dbReference>
<evidence type="ECO:0000313" key="11">
    <source>
        <dbReference type="Proteomes" id="UP000237344"/>
    </source>
</evidence>
<dbReference type="InterPro" id="IPR014223">
    <property type="entry name" value="ABC_CydC/D"/>
</dbReference>
<keyword evidence="5 7" id="KW-1133">Transmembrane helix</keyword>
<dbReference type="Pfam" id="PF00005">
    <property type="entry name" value="ABC_tran"/>
    <property type="match status" value="1"/>
</dbReference>
<keyword evidence="4 10" id="KW-0067">ATP-binding</keyword>
<dbReference type="PROSITE" id="PS50893">
    <property type="entry name" value="ABC_TRANSPORTER_2"/>
    <property type="match status" value="1"/>
</dbReference>
<feature type="transmembrane region" description="Helical" evidence="7">
    <location>
        <begin position="171"/>
        <end position="195"/>
    </location>
</feature>
<dbReference type="InterPro" id="IPR039421">
    <property type="entry name" value="Type_1_exporter"/>
</dbReference>
<feature type="domain" description="ABC transmembrane type-1" evidence="9">
    <location>
        <begin position="61"/>
        <end position="319"/>
    </location>
</feature>
<dbReference type="Proteomes" id="UP000237344">
    <property type="component" value="Unassembled WGS sequence"/>
</dbReference>
<dbReference type="InterPro" id="IPR036640">
    <property type="entry name" value="ABC1_TM_sf"/>
</dbReference>
<keyword evidence="2 7" id="KW-0812">Transmembrane</keyword>
<protein>
    <submittedName>
        <fullName evidence="10">Putative ABC transporter ATP-binding protein</fullName>
    </submittedName>
</protein>
<evidence type="ECO:0000256" key="4">
    <source>
        <dbReference type="ARBA" id="ARBA00022840"/>
    </source>
</evidence>
<evidence type="ECO:0000256" key="1">
    <source>
        <dbReference type="ARBA" id="ARBA00004651"/>
    </source>
</evidence>
<dbReference type="SUPFAM" id="SSF90123">
    <property type="entry name" value="ABC transporter transmembrane region"/>
    <property type="match status" value="1"/>
</dbReference>
<organism evidence="10 11">
    <name type="scientific">Novacetimonas maltaceti</name>
    <dbReference type="NCBI Taxonomy" id="1203393"/>
    <lineage>
        <taxon>Bacteria</taxon>
        <taxon>Pseudomonadati</taxon>
        <taxon>Pseudomonadota</taxon>
        <taxon>Alphaproteobacteria</taxon>
        <taxon>Acetobacterales</taxon>
        <taxon>Acetobacteraceae</taxon>
        <taxon>Novacetimonas</taxon>
    </lineage>
</organism>
<accession>A0A2S3W599</accession>
<dbReference type="Pfam" id="PF00664">
    <property type="entry name" value="ABC_membrane"/>
    <property type="match status" value="1"/>
</dbReference>
<evidence type="ECO:0000256" key="7">
    <source>
        <dbReference type="SAM" id="Phobius"/>
    </source>
</evidence>
<dbReference type="GO" id="GO:0045454">
    <property type="term" value="P:cell redox homeostasis"/>
    <property type="evidence" value="ECO:0007669"/>
    <property type="project" value="InterPro"/>
</dbReference>
<evidence type="ECO:0000256" key="6">
    <source>
        <dbReference type="ARBA" id="ARBA00023136"/>
    </source>
</evidence>
<keyword evidence="11" id="KW-1185">Reference proteome</keyword>
<dbReference type="GO" id="GO:0034040">
    <property type="term" value="F:ATPase-coupled lipid transmembrane transporter activity"/>
    <property type="evidence" value="ECO:0007669"/>
    <property type="project" value="TreeGrafter"/>
</dbReference>
<evidence type="ECO:0000259" key="8">
    <source>
        <dbReference type="PROSITE" id="PS50893"/>
    </source>
</evidence>
<dbReference type="AlphaFoldDB" id="A0A2S3W599"/>
<dbReference type="GO" id="GO:0140359">
    <property type="term" value="F:ABC-type transporter activity"/>
    <property type="evidence" value="ECO:0007669"/>
    <property type="project" value="InterPro"/>
</dbReference>
<sequence length="575" mass="60825">MMRSRTEHRHHTGRRAHVLAPVLTILSIWRLRAPLLTAGCILSLLALLCGLLLMREAGIRVAGMAMGGIVITVAALRVLGVARVVMRYVERLVTHDAMFRALADVRVWFFRHLARGAAAGLGFRRAGDLLSRLVSDVETLDGLYLRIIVPLAGALLVLPFLFIAINLVNSPLAITIAVLFALGAFVMPACAAVLARRDGGLVNHQAAQLRIGVLDMVSGLREIRTFGAEGRMLAHVTARDDALYRAQMRQSRALSLAGMASYLCGQAAVVVVLAAALGIGGMGPLAPLPAAGVLFLTVAAFESIGGLTRAGALAGNVTRAAERVVAVDENPHGVATKGTAPAPAGTDIRFDDVHFRWASDRVPVFDGLSLDIPAGSRVAVLGPSGAGKSTLAALLLKVVAPDAGRVLLGGVDVATIDDDALRQRMAWLSQATHLFEDTIRANLLLGRPDATDDDLWVALDRARVGDLVRDMPEGLDTWLGEGGARVSGGQGRRIALARTLLSHAPILILDEPATGLDAQTEQDFLRTLNEVTQGRTVILIAHRLTGVEQLDQIWRISGGHAVAVPGNGRSAAGKD</sequence>
<comment type="subcellular location">
    <subcellularLocation>
        <location evidence="1">Cell membrane</location>
        <topology evidence="1">Multi-pass membrane protein</topology>
    </subcellularLocation>
</comment>